<comment type="caution">
    <text evidence="2">The sequence shown here is derived from an EMBL/GenBank/DDBJ whole genome shotgun (WGS) entry which is preliminary data.</text>
</comment>
<evidence type="ECO:0000313" key="3">
    <source>
        <dbReference type="Proteomes" id="UP000230750"/>
    </source>
</evidence>
<proteinExistence type="predicted"/>
<accession>A0A2G8LLC4</accession>
<name>A0A2G8LLC4_STIJA</name>
<feature type="signal peptide" evidence="1">
    <location>
        <begin position="1"/>
        <end position="21"/>
    </location>
</feature>
<keyword evidence="3" id="KW-1185">Reference proteome</keyword>
<dbReference type="Proteomes" id="UP000230750">
    <property type="component" value="Unassembled WGS sequence"/>
</dbReference>
<protein>
    <submittedName>
        <fullName evidence="2">Uncharacterized protein</fullName>
    </submittedName>
</protein>
<keyword evidence="1" id="KW-0732">Signal</keyword>
<organism evidence="2 3">
    <name type="scientific">Stichopus japonicus</name>
    <name type="common">Sea cucumber</name>
    <dbReference type="NCBI Taxonomy" id="307972"/>
    <lineage>
        <taxon>Eukaryota</taxon>
        <taxon>Metazoa</taxon>
        <taxon>Echinodermata</taxon>
        <taxon>Eleutherozoa</taxon>
        <taxon>Echinozoa</taxon>
        <taxon>Holothuroidea</taxon>
        <taxon>Aspidochirotacea</taxon>
        <taxon>Aspidochirotida</taxon>
        <taxon>Stichopodidae</taxon>
        <taxon>Apostichopus</taxon>
    </lineage>
</organism>
<gene>
    <name evidence="2" type="ORF">BSL78_02036</name>
</gene>
<feature type="chain" id="PRO_5013950124" evidence="1">
    <location>
        <begin position="22"/>
        <end position="1343"/>
    </location>
</feature>
<sequence length="1343" mass="155029">MHTANFVLLLLIAVAVPVTHAQQFGFNFDNPFGGLFDDFYSDGSNPTITAMDTPRMGLFWGSEYSNVDKWSYSWSYFYSDGFGAEFFPSEGEILPGVTFSDAMNTLGKAMNKGNIRKSMAVLCNDMEGMLGEFLDDSEIFLGDYSWGDYWNHQYDWLEEEHWVDKRSVNGEVVSRNKRAIFFNDNDEESVSYLESLIFDPVAEEFGIDNKTNVAACQAIGHHIINGNKNMSVAFRDIIYYATAIIVEVGFKYCPRNGSSVDSGWSDEFDGVTETPSYSYSASGYSYSASDSDDYSGSSKGFSDYSYWYEETEYFLSDADIIGVLAQTVLGDYNVSQSCDRLFNANETGSLEIFRQEMTDGAIQMLTDYDQCVSNFMISNETNGPVFAFYFGSSNYTEICAALVRSSVEPEEEVKLELDLFWFYDENWWDYYSWNDDYSGSNGYSSNSWIGDYSEKSDYSWSEDYSWSDGYSWYNDSGDYSWQYDIWRGYELDWMFTFELLSPHITPKSWLSVLGKLYNAGNASDAFVDFCYALPDELYVFQMEEMCDGILSGDIDAWFDSCYQLGADASGDGFDEDWDEDWVYWDLFGFFDWYDEWEEWRDPYYNGWRWDYNLYDLSWVILEPVAEVFGVNDLNEEDTCKKIGRQMERRSKAMNETIIDILHLWAAKTVDIGLNYCKQTEDYDGDYSLSVSDDGSDSFNAYSASWSWWLSWENSLWDDWSDGWGDNWDDYPWGHDNTYFSDMDILGLTVSTLRGEPHPRDSCSDIITYYRNESLDIFSQSLVDGVLNILGDQTLCFVNFNITQYYHPGFLETFFRSDDVTDVCNMLTKAFTDPDDLELEMDFFWFLQEESYSEDSISWLDYANYWTEDIEDVNWIVVFEFLAPHITPESWISLLGNTYNARNLSAAFLDFCSALPDELYDFEMKEMCLAVSQGNNYEWQYSCEELAYGWWRKDLWDWDDGSYSWNDGSDWYSWYDWYSWDSWSSDGYDYSDGYDWATYEVENFLRGLYFALEYSMEVIHGDVYDMCDFGGEFLHADNEDYNAKFDEVLGNISIYLMHWAHGTIGCSQSDYYSDYFSYSAINWWIQDDIVLYNAISGVVLGLGRYESGEDFCTDYEEHSSEIDVMGRQFVANFYKITTSKTKCVKYFETIESYISDATAEMYGFSSFSNLCTYIVDTFEDSDIDLEEPDLDEEEIPLAFIVGILAKLKSRDYVIDVATEVCDDYAGILSFAFSEREVVDICNSVWDSDITSLVSQCEEALVPIIYGDGYPVGLRPFPEDQFINAMMTGLFGIDLHDVSDETPCEVLETVVNGDKGVIELAEDTLDLALGELLPWLAGVCEGRIS</sequence>
<reference evidence="2 3" key="1">
    <citation type="journal article" date="2017" name="PLoS Biol.">
        <title>The sea cucumber genome provides insights into morphological evolution and visceral regeneration.</title>
        <authorList>
            <person name="Zhang X."/>
            <person name="Sun L."/>
            <person name="Yuan J."/>
            <person name="Sun Y."/>
            <person name="Gao Y."/>
            <person name="Zhang L."/>
            <person name="Li S."/>
            <person name="Dai H."/>
            <person name="Hamel J.F."/>
            <person name="Liu C."/>
            <person name="Yu Y."/>
            <person name="Liu S."/>
            <person name="Lin W."/>
            <person name="Guo K."/>
            <person name="Jin S."/>
            <person name="Xu P."/>
            <person name="Storey K.B."/>
            <person name="Huan P."/>
            <person name="Zhang T."/>
            <person name="Zhou Y."/>
            <person name="Zhang J."/>
            <person name="Lin C."/>
            <person name="Li X."/>
            <person name="Xing L."/>
            <person name="Huo D."/>
            <person name="Sun M."/>
            <person name="Wang L."/>
            <person name="Mercier A."/>
            <person name="Li F."/>
            <person name="Yang H."/>
            <person name="Xiang J."/>
        </authorList>
    </citation>
    <scope>NUCLEOTIDE SEQUENCE [LARGE SCALE GENOMIC DNA]</scope>
    <source>
        <strain evidence="2">Shaxun</strain>
        <tissue evidence="2">Muscle</tissue>
    </source>
</reference>
<evidence type="ECO:0000313" key="2">
    <source>
        <dbReference type="EMBL" id="PIK61043.1"/>
    </source>
</evidence>
<dbReference type="EMBL" id="MRZV01000042">
    <property type="protein sequence ID" value="PIK61043.1"/>
    <property type="molecule type" value="Genomic_DNA"/>
</dbReference>
<evidence type="ECO:0000256" key="1">
    <source>
        <dbReference type="SAM" id="SignalP"/>
    </source>
</evidence>